<evidence type="ECO:0000313" key="6">
    <source>
        <dbReference type="EMBL" id="KAH9516118.1"/>
    </source>
</evidence>
<evidence type="ECO:0000313" key="7">
    <source>
        <dbReference type="Proteomes" id="UP000790347"/>
    </source>
</evidence>
<proteinExistence type="predicted"/>
<feature type="compositionally biased region" description="Basic and acidic residues" evidence="3">
    <location>
        <begin position="182"/>
        <end position="191"/>
    </location>
</feature>
<evidence type="ECO:0000313" key="5">
    <source>
        <dbReference type="EMBL" id="KAH7645885.1"/>
    </source>
</evidence>
<dbReference type="SMART" id="SM00333">
    <property type="entry name" value="TUDOR"/>
    <property type="match status" value="1"/>
</dbReference>
<feature type="domain" description="Tudor" evidence="4">
    <location>
        <begin position="70"/>
        <end position="130"/>
    </location>
</feature>
<sequence>MSDNLANIRNYKIQLRQVEMSLINEPDNEDLKTLQHDLNEVIQLTIQMMTKEELAALESLENDGAPTHEHHFSAGDWVLAPWSEDGQFYEAQVEDITSDGQCTVMFTHAKKRLSEVCLVGLLKPLGKKRGTFNNNHKAHISSLGSTNKTGLGSTTNYLSVDSSTLSSSSSQQQTTNINQYKKQQELREQQRKKQQKRKEKLKQLEEEREKDKMKWQSFAHKVMNKKMKGNQKKSIFASPDSVSGRVGVGTCGVGGRPMTEYQQQKLDNVPRKPSSSLPKLSLSTPY</sequence>
<accession>A0A922L2I0</accession>
<feature type="compositionally biased region" description="Low complexity" evidence="3">
    <location>
        <begin position="272"/>
        <end position="286"/>
    </location>
</feature>
<comment type="subcellular location">
    <subcellularLocation>
        <location evidence="1">Nucleus</location>
    </subcellularLocation>
</comment>
<dbReference type="PANTHER" id="PTHR13681:SF26">
    <property type="entry name" value="SURVIVAL OF MOTOR NEURON-RELATED-SPLICING FACTOR 30"/>
    <property type="match status" value="1"/>
</dbReference>
<evidence type="ECO:0000259" key="4">
    <source>
        <dbReference type="SMART" id="SM00333"/>
    </source>
</evidence>
<reference evidence="6" key="1">
    <citation type="submission" date="2013-05" db="EMBL/GenBank/DDBJ databases">
        <authorList>
            <person name="Yim A.K.Y."/>
            <person name="Chan T.F."/>
            <person name="Ji K.M."/>
            <person name="Liu X.Y."/>
            <person name="Zhou J.W."/>
            <person name="Li R.Q."/>
            <person name="Yang K.Y."/>
            <person name="Li J."/>
            <person name="Li M."/>
            <person name="Law P.T.W."/>
            <person name="Wu Y.L."/>
            <person name="Cai Z.L."/>
            <person name="Qin H."/>
            <person name="Bao Y."/>
            <person name="Leung R.K.K."/>
            <person name="Ng P.K.S."/>
            <person name="Zou J."/>
            <person name="Zhong X.J."/>
            <person name="Ran P.X."/>
            <person name="Zhong N.S."/>
            <person name="Liu Z.G."/>
            <person name="Tsui S.K.W."/>
        </authorList>
    </citation>
    <scope>NUCLEOTIDE SEQUENCE</scope>
    <source>
        <strain evidence="6">Derf</strain>
        <tissue evidence="6">Whole organism</tissue>
    </source>
</reference>
<dbReference type="OrthoDB" id="79171at2759"/>
<dbReference type="GO" id="GO:0000381">
    <property type="term" value="P:regulation of alternative mRNA splicing, via spliceosome"/>
    <property type="evidence" value="ECO:0007669"/>
    <property type="project" value="TreeGrafter"/>
</dbReference>
<gene>
    <name evidence="6" type="primary">SMNDC1</name>
    <name evidence="6" type="ORF">DERF_006880</name>
    <name evidence="5" type="ORF">HUG17_1423</name>
</gene>
<organism evidence="6 7">
    <name type="scientific">Dermatophagoides farinae</name>
    <name type="common">American house dust mite</name>
    <dbReference type="NCBI Taxonomy" id="6954"/>
    <lineage>
        <taxon>Eukaryota</taxon>
        <taxon>Metazoa</taxon>
        <taxon>Ecdysozoa</taxon>
        <taxon>Arthropoda</taxon>
        <taxon>Chelicerata</taxon>
        <taxon>Arachnida</taxon>
        <taxon>Acari</taxon>
        <taxon>Acariformes</taxon>
        <taxon>Sarcoptiformes</taxon>
        <taxon>Astigmata</taxon>
        <taxon>Psoroptidia</taxon>
        <taxon>Analgoidea</taxon>
        <taxon>Pyroglyphidae</taxon>
        <taxon>Dermatophagoidinae</taxon>
        <taxon>Dermatophagoides</taxon>
    </lineage>
</organism>
<reference evidence="6" key="4">
    <citation type="journal article" date="2022" name="Res Sq">
        <title>Comparative Genomics Reveals Insights into the Divergent Evolution of Astigmatic Mites and Household Pest Adaptations.</title>
        <authorList>
            <person name="Xiong Q."/>
            <person name="Wan A.T.-Y."/>
            <person name="Liu X.-Y."/>
            <person name="Fung C.S.-H."/>
            <person name="Xiao X."/>
            <person name="Malainual N."/>
            <person name="Hou J."/>
            <person name="Wang L."/>
            <person name="Wang M."/>
            <person name="Yang K."/>
            <person name="Cui Y."/>
            <person name="Leung E."/>
            <person name="Nong W."/>
            <person name="Shin S.-K."/>
            <person name="Au S."/>
            <person name="Jeong K.Y."/>
            <person name="Chew F.T."/>
            <person name="Hui J."/>
            <person name="Leung T.F."/>
            <person name="Tungtrongchitr A."/>
            <person name="Zhong N."/>
            <person name="Liu Z."/>
            <person name="Tsui S."/>
        </authorList>
    </citation>
    <scope>NUCLEOTIDE SEQUENCE</scope>
    <source>
        <strain evidence="6">Derf</strain>
        <tissue evidence="6">Whole organism</tissue>
    </source>
</reference>
<dbReference type="EMBL" id="ASGP02000003">
    <property type="protein sequence ID" value="KAH9516118.1"/>
    <property type="molecule type" value="Genomic_DNA"/>
</dbReference>
<feature type="compositionally biased region" description="Low complexity" evidence="3">
    <location>
        <begin position="162"/>
        <end position="175"/>
    </location>
</feature>
<dbReference type="EMBL" id="SDOV01000001">
    <property type="protein sequence ID" value="KAH7645885.1"/>
    <property type="molecule type" value="Genomic_DNA"/>
</dbReference>
<dbReference type="AlphaFoldDB" id="A0A922L2I0"/>
<dbReference type="Gene3D" id="2.30.30.140">
    <property type="match status" value="1"/>
</dbReference>
<dbReference type="PANTHER" id="PTHR13681">
    <property type="entry name" value="SURVIVAL OF MOTOR NEURON-RELATED-SPLICING FACTOR 30-RELATED"/>
    <property type="match status" value="1"/>
</dbReference>
<dbReference type="GO" id="GO:0071011">
    <property type="term" value="C:precatalytic spliceosome"/>
    <property type="evidence" value="ECO:0007669"/>
    <property type="project" value="TreeGrafter"/>
</dbReference>
<protein>
    <submittedName>
        <fullName evidence="5">Survival motor neuron-like protein</fullName>
    </submittedName>
    <submittedName>
        <fullName evidence="6">Survival of motor neuron--splicing factor 30</fullName>
    </submittedName>
</protein>
<dbReference type="Proteomes" id="UP000790347">
    <property type="component" value="Unassembled WGS sequence"/>
</dbReference>
<reference evidence="5" key="2">
    <citation type="submission" date="2020-06" db="EMBL/GenBank/DDBJ databases">
        <authorList>
            <person name="Ji K."/>
            <person name="Li J."/>
        </authorList>
    </citation>
    <scope>NUCLEOTIDE SEQUENCE</scope>
    <source>
        <strain evidence="5">JKM2019</strain>
        <tissue evidence="5">Whole body</tissue>
    </source>
</reference>
<evidence type="ECO:0000256" key="1">
    <source>
        <dbReference type="ARBA" id="ARBA00004123"/>
    </source>
</evidence>
<evidence type="ECO:0000256" key="2">
    <source>
        <dbReference type="ARBA" id="ARBA00023242"/>
    </source>
</evidence>
<feature type="region of interest" description="Disordered" evidence="3">
    <location>
        <begin position="160"/>
        <end position="213"/>
    </location>
</feature>
<dbReference type="GO" id="GO:0003723">
    <property type="term" value="F:RNA binding"/>
    <property type="evidence" value="ECO:0007669"/>
    <property type="project" value="TreeGrafter"/>
</dbReference>
<dbReference type="InterPro" id="IPR002999">
    <property type="entry name" value="Tudor"/>
</dbReference>
<keyword evidence="2" id="KW-0539">Nucleus</keyword>
<feature type="compositionally biased region" description="Basic and acidic residues" evidence="3">
    <location>
        <begin position="201"/>
        <end position="213"/>
    </location>
</feature>
<feature type="compositionally biased region" description="Gly residues" evidence="3">
    <location>
        <begin position="246"/>
        <end position="255"/>
    </location>
</feature>
<dbReference type="Proteomes" id="UP000828236">
    <property type="component" value="Unassembled WGS sequence"/>
</dbReference>
<comment type="caution">
    <text evidence="6">The sequence shown here is derived from an EMBL/GenBank/DDBJ whole genome shotgun (WGS) entry which is preliminary data.</text>
</comment>
<name>A0A922L2I0_DERFA</name>
<reference evidence="5" key="3">
    <citation type="journal article" date="2021" name="World Allergy Organ. J.">
        <title>Chromosome-level assembly of Dermatophagoides farinae genome and transcriptome reveals two novel allergens Der f 37 and Der f 39.</title>
        <authorList>
            <person name="Chen J."/>
            <person name="Cai Z."/>
            <person name="Fan D."/>
            <person name="Hu J."/>
            <person name="Hou Y."/>
            <person name="He Y."/>
            <person name="Zhang Z."/>
            <person name="Zhao Z."/>
            <person name="Gao P."/>
            <person name="Hu W."/>
            <person name="Sun J."/>
            <person name="Li J."/>
            <person name="Ji K."/>
        </authorList>
    </citation>
    <scope>NUCLEOTIDE SEQUENCE</scope>
    <source>
        <strain evidence="5">JKM2019</strain>
    </source>
</reference>
<evidence type="ECO:0000256" key="3">
    <source>
        <dbReference type="SAM" id="MobiDB-lite"/>
    </source>
</evidence>
<dbReference type="SUPFAM" id="SSF63748">
    <property type="entry name" value="Tudor/PWWP/MBT"/>
    <property type="match status" value="1"/>
</dbReference>
<keyword evidence="7" id="KW-1185">Reference proteome</keyword>
<feature type="region of interest" description="Disordered" evidence="3">
    <location>
        <begin position="227"/>
        <end position="286"/>
    </location>
</feature>